<reference evidence="1" key="1">
    <citation type="submission" date="2016-08" db="EMBL/GenBank/DDBJ databases">
        <authorList>
            <person name="Ngugi D.K."/>
            <person name="Miyake S."/>
            <person name="Stingl U."/>
        </authorList>
    </citation>
    <scope>NUCLEOTIDE SEQUENCE</scope>
    <source>
        <strain evidence="1">SCG-D08WGA-EpuloA1</strain>
    </source>
</reference>
<dbReference type="EMBL" id="LJHD01000223">
    <property type="protein sequence ID" value="ONI41180.1"/>
    <property type="molecule type" value="Genomic_DNA"/>
</dbReference>
<evidence type="ECO:0000313" key="1">
    <source>
        <dbReference type="EMBL" id="ONI41180.1"/>
    </source>
</evidence>
<protein>
    <submittedName>
        <fullName evidence="1">Uncharacterized protein</fullName>
    </submittedName>
</protein>
<dbReference type="Proteomes" id="UP000188637">
    <property type="component" value="Unassembled WGS sequence"/>
</dbReference>
<accession>A0ACC8XDV9</accession>
<name>A0ACC8XDV9_9FIRM</name>
<gene>
    <name evidence="1" type="ORF">AN640_00285</name>
</gene>
<sequence length="254" mass="30509">MELTNILAGWYDKKYQLVIGNIIKGFTITKKLGEGRFGKVYLAEKNNKKIIIKQLKHEAIFKQSHKIKFEVSTLKDIAYLKDKRFPRYLGKFKLPHIRGYILEYKTGKTMEHIIFRDKMKFSRAEIYNFALQILDMVDILHAHNIVHKDIRIPNLILENDELYLIDFGLARYIDNKKYKTDLDFWYLGDFMIHLFYTNYDKSPLIDKPWYKQLDLTPKELILLKRLMRVNKEKYPPFKNTKDIRNIIKKLIKSI</sequence>
<comment type="caution">
    <text evidence="1">The sequence shown here is derived from an EMBL/GenBank/DDBJ whole genome shotgun (WGS) entry which is preliminary data.</text>
</comment>
<keyword evidence="2" id="KW-1185">Reference proteome</keyword>
<evidence type="ECO:0000313" key="2">
    <source>
        <dbReference type="Proteomes" id="UP000188637"/>
    </source>
</evidence>
<organism evidence="1 2">
    <name type="scientific">Candidatus Epulonipiscium fishelsonii</name>
    <dbReference type="NCBI Taxonomy" id="77094"/>
    <lineage>
        <taxon>Bacteria</taxon>
        <taxon>Bacillati</taxon>
        <taxon>Bacillota</taxon>
        <taxon>Clostridia</taxon>
        <taxon>Lachnospirales</taxon>
        <taxon>Lachnospiraceae</taxon>
        <taxon>Candidatus Epulonipiscium</taxon>
    </lineage>
</organism>
<proteinExistence type="predicted"/>